<reference evidence="1 2" key="1">
    <citation type="submission" date="2020-06" db="EMBL/GenBank/DDBJ databases">
        <title>Actinomadura xiongansis sp. nov., isolated from soil of Baiyangdian.</title>
        <authorList>
            <person name="Zhang X."/>
        </authorList>
    </citation>
    <scope>NUCLEOTIDE SEQUENCE [LARGE SCALE GENOMIC DNA]</scope>
    <source>
        <strain evidence="1 2">HBUM206468</strain>
    </source>
</reference>
<dbReference type="EMBL" id="JABVEC010000006">
    <property type="protein sequence ID" value="MBC6465973.1"/>
    <property type="molecule type" value="Genomic_DNA"/>
</dbReference>
<accession>A0ABR7LNI2</accession>
<gene>
    <name evidence="1" type="ORF">HKK74_10740</name>
</gene>
<name>A0ABR7LNI2_9ACTN</name>
<protein>
    <submittedName>
        <fullName evidence="1">Uncharacterized protein</fullName>
    </submittedName>
</protein>
<comment type="caution">
    <text evidence="1">The sequence shown here is derived from an EMBL/GenBank/DDBJ whole genome shotgun (WGS) entry which is preliminary data.</text>
</comment>
<dbReference type="Proteomes" id="UP000805614">
    <property type="component" value="Unassembled WGS sequence"/>
</dbReference>
<keyword evidence="2" id="KW-1185">Reference proteome</keyword>
<evidence type="ECO:0000313" key="1">
    <source>
        <dbReference type="EMBL" id="MBC6465973.1"/>
    </source>
</evidence>
<sequence length="48" mass="5680">MRHAALHARFLRAKAADETERFTVDEFIERTGLPEEVKRELRSIPETR</sequence>
<proteinExistence type="predicted"/>
<evidence type="ECO:0000313" key="2">
    <source>
        <dbReference type="Proteomes" id="UP000805614"/>
    </source>
</evidence>
<organism evidence="1 2">
    <name type="scientific">Actinomadura alba</name>
    <dbReference type="NCBI Taxonomy" id="406431"/>
    <lineage>
        <taxon>Bacteria</taxon>
        <taxon>Bacillati</taxon>
        <taxon>Actinomycetota</taxon>
        <taxon>Actinomycetes</taxon>
        <taxon>Streptosporangiales</taxon>
        <taxon>Thermomonosporaceae</taxon>
        <taxon>Actinomadura</taxon>
    </lineage>
</organism>